<proteinExistence type="predicted"/>
<name>A0A1J4RXP5_9BACT</name>
<evidence type="ECO:0000313" key="1">
    <source>
        <dbReference type="EMBL" id="OIN91872.1"/>
    </source>
</evidence>
<dbReference type="EMBL" id="MNUK01000032">
    <property type="protein sequence ID" value="OIN91872.1"/>
    <property type="molecule type" value="Genomic_DNA"/>
</dbReference>
<dbReference type="AlphaFoldDB" id="A0A1J4RXP5"/>
<organism evidence="1 2">
    <name type="scientific">Candidatus Collierbacteria bacterium CG1_02_44_10</name>
    <dbReference type="NCBI Taxonomy" id="1805087"/>
    <lineage>
        <taxon>Bacteria</taxon>
        <taxon>Candidatus Collieribacteriota</taxon>
    </lineage>
</organism>
<sequence>MSILNSKRLLIRTTGINTYRTISISTTCDFLNIAPLENKQLWQHNLSAFKQLFELAKEHGVVNDLSSFTSLLRQSLEEIREDRPIESSWDQLYRLIALAIHYYLLAYTETVTYKTNPEWFIGRNDEKHNWINDVNYTTRAIGQLLGQSPILFYSA</sequence>
<gene>
    <name evidence="1" type="ORF">AUJ42_01145</name>
</gene>
<accession>A0A1J4RXP5</accession>
<comment type="caution">
    <text evidence="1">The sequence shown here is derived from an EMBL/GenBank/DDBJ whole genome shotgun (WGS) entry which is preliminary data.</text>
</comment>
<dbReference type="Proteomes" id="UP000182345">
    <property type="component" value="Unassembled WGS sequence"/>
</dbReference>
<reference evidence="1 2" key="1">
    <citation type="journal article" date="2016" name="Environ. Microbiol.">
        <title>Genomic resolution of a cold subsurface aquifer community provides metabolic insights for novel microbes adapted to high CO concentrations.</title>
        <authorList>
            <person name="Probst A.J."/>
            <person name="Castelle C.J."/>
            <person name="Singh A."/>
            <person name="Brown C.T."/>
            <person name="Anantharaman K."/>
            <person name="Sharon I."/>
            <person name="Hug L.A."/>
            <person name="Burstein D."/>
            <person name="Emerson J.B."/>
            <person name="Thomas B.C."/>
            <person name="Banfield J.F."/>
        </authorList>
    </citation>
    <scope>NUCLEOTIDE SEQUENCE [LARGE SCALE GENOMIC DNA]</scope>
    <source>
        <strain evidence="1">CG1_02_44_10</strain>
    </source>
</reference>
<protein>
    <submittedName>
        <fullName evidence="1">Uncharacterized protein</fullName>
    </submittedName>
</protein>
<evidence type="ECO:0000313" key="2">
    <source>
        <dbReference type="Proteomes" id="UP000182345"/>
    </source>
</evidence>